<name>A0A654G3V4_ARATH</name>
<evidence type="ECO:0000256" key="1">
    <source>
        <dbReference type="SAM" id="MobiDB-lite"/>
    </source>
</evidence>
<protein>
    <submittedName>
        <fullName evidence="2">Uncharacterized protein</fullName>
    </submittedName>
</protein>
<feature type="region of interest" description="Disordered" evidence="1">
    <location>
        <begin position="100"/>
        <end position="121"/>
    </location>
</feature>
<reference evidence="2 3" key="1">
    <citation type="submission" date="2019-11" db="EMBL/GenBank/DDBJ databases">
        <authorList>
            <person name="Jiao W.-B."/>
            <person name="Schneeberger K."/>
        </authorList>
    </citation>
    <scope>NUCLEOTIDE SEQUENCE [LARGE SCALE GENOMIC DNA]</scope>
    <source>
        <strain evidence="3">cv. An-1</strain>
    </source>
</reference>
<sequence>MELQLWLLGSVSELEEAYARPDAKSDRFLVCARYLSIVQPSYEQIMSKEEDLEVISVLGDLNEEEDDDVLMHLLKNNYVFSELDWKRGYPLLQHQKDKEIEIEDKSNADADVGEMEMQGHK</sequence>
<dbReference type="AlphaFoldDB" id="A0A654G3V4"/>
<accession>A0A654G3V4</accession>
<gene>
    <name evidence="2" type="ORF">AN1_LOCUS23248</name>
</gene>
<organism evidence="2 3">
    <name type="scientific">Arabidopsis thaliana</name>
    <name type="common">Mouse-ear cress</name>
    <dbReference type="NCBI Taxonomy" id="3702"/>
    <lineage>
        <taxon>Eukaryota</taxon>
        <taxon>Viridiplantae</taxon>
        <taxon>Streptophyta</taxon>
        <taxon>Embryophyta</taxon>
        <taxon>Tracheophyta</taxon>
        <taxon>Spermatophyta</taxon>
        <taxon>Magnoliopsida</taxon>
        <taxon>eudicotyledons</taxon>
        <taxon>Gunneridae</taxon>
        <taxon>Pentapetalae</taxon>
        <taxon>rosids</taxon>
        <taxon>malvids</taxon>
        <taxon>Brassicales</taxon>
        <taxon>Brassicaceae</taxon>
        <taxon>Camelineae</taxon>
        <taxon>Arabidopsis</taxon>
    </lineage>
</organism>
<evidence type="ECO:0000313" key="3">
    <source>
        <dbReference type="Proteomes" id="UP000426265"/>
    </source>
</evidence>
<evidence type="ECO:0000313" key="2">
    <source>
        <dbReference type="EMBL" id="VYS67852.1"/>
    </source>
</evidence>
<dbReference type="EMBL" id="CACRSJ010000110">
    <property type="protein sequence ID" value="VYS67852.1"/>
    <property type="molecule type" value="Genomic_DNA"/>
</dbReference>
<dbReference type="Proteomes" id="UP000426265">
    <property type="component" value="Unassembled WGS sequence"/>
</dbReference>
<proteinExistence type="predicted"/>